<evidence type="ECO:0000313" key="3">
    <source>
        <dbReference type="Proteomes" id="UP000536711"/>
    </source>
</evidence>
<accession>A0A8H4JE78</accession>
<dbReference type="OrthoDB" id="5105790at2759"/>
<dbReference type="Proteomes" id="UP000536711">
    <property type="component" value="Unassembled WGS sequence"/>
</dbReference>
<dbReference type="AlphaFoldDB" id="A0A8H4JE78"/>
<organism evidence="2 3">
    <name type="scientific">Fusarium acutatum</name>
    <dbReference type="NCBI Taxonomy" id="78861"/>
    <lineage>
        <taxon>Eukaryota</taxon>
        <taxon>Fungi</taxon>
        <taxon>Dikarya</taxon>
        <taxon>Ascomycota</taxon>
        <taxon>Pezizomycotina</taxon>
        <taxon>Sordariomycetes</taxon>
        <taxon>Hypocreomycetidae</taxon>
        <taxon>Hypocreales</taxon>
        <taxon>Nectriaceae</taxon>
        <taxon>Fusarium</taxon>
        <taxon>Fusarium fujikuroi species complex</taxon>
    </lineage>
</organism>
<proteinExistence type="predicted"/>
<sequence>MPKYSDPTTLNQISTFSLLPSSTLKILSPSYPPYNRIQTHNLFAEIQVSNTTIMSVDLTVDRLEVVALREKVAVMAEENKFVNDQNDDLIERNGELAIENEDLKKKLALAEERQQKYFDFWRSAEEELTQQIELNDELKKQLEAAKAEVASVQEASK</sequence>
<reference evidence="2 3" key="1">
    <citation type="submission" date="2020-01" db="EMBL/GenBank/DDBJ databases">
        <title>Identification and distribution of gene clusters putatively required for synthesis of sphingolipid metabolism inhibitors in phylogenetically diverse species of the filamentous fungus Fusarium.</title>
        <authorList>
            <person name="Kim H.-S."/>
            <person name="Busman M."/>
            <person name="Brown D.W."/>
            <person name="Divon H."/>
            <person name="Uhlig S."/>
            <person name="Proctor R.H."/>
        </authorList>
    </citation>
    <scope>NUCLEOTIDE SEQUENCE [LARGE SCALE GENOMIC DNA]</scope>
    <source>
        <strain evidence="2 3">NRRL 13308</strain>
    </source>
</reference>
<evidence type="ECO:0000256" key="1">
    <source>
        <dbReference type="SAM" id="Coils"/>
    </source>
</evidence>
<keyword evidence="3" id="KW-1185">Reference proteome</keyword>
<gene>
    <name evidence="2" type="ORF">FACUT_10864</name>
</gene>
<protein>
    <submittedName>
        <fullName evidence="2">Uncharacterized protein</fullName>
    </submittedName>
</protein>
<keyword evidence="1" id="KW-0175">Coiled coil</keyword>
<feature type="coiled-coil region" evidence="1">
    <location>
        <begin position="86"/>
        <end position="155"/>
    </location>
</feature>
<evidence type="ECO:0000313" key="2">
    <source>
        <dbReference type="EMBL" id="KAF4421777.1"/>
    </source>
</evidence>
<comment type="caution">
    <text evidence="2">The sequence shown here is derived from an EMBL/GenBank/DDBJ whole genome shotgun (WGS) entry which is preliminary data.</text>
</comment>
<name>A0A8H4JE78_9HYPO</name>
<dbReference type="EMBL" id="JAADJF010000349">
    <property type="protein sequence ID" value="KAF4421777.1"/>
    <property type="molecule type" value="Genomic_DNA"/>
</dbReference>